<dbReference type="SUPFAM" id="SSF52540">
    <property type="entry name" value="P-loop containing nucleoside triphosphate hydrolases"/>
    <property type="match status" value="1"/>
</dbReference>
<dbReference type="STRING" id="1324314.BVG16_12135"/>
<evidence type="ECO:0000313" key="2">
    <source>
        <dbReference type="Proteomes" id="UP000190188"/>
    </source>
</evidence>
<dbReference type="OrthoDB" id="1201990at2"/>
<reference evidence="1 2" key="1">
    <citation type="submission" date="2017-01" db="EMBL/GenBank/DDBJ databases">
        <title>Genome analysis of Paenibacillus selenitrireducens ES3-24.</title>
        <authorList>
            <person name="Xu D."/>
            <person name="Yao R."/>
            <person name="Zheng S."/>
        </authorList>
    </citation>
    <scope>NUCLEOTIDE SEQUENCE [LARGE SCALE GENOMIC DNA]</scope>
    <source>
        <strain evidence="1 2">ES3-24</strain>
    </source>
</reference>
<organism evidence="1 2">
    <name type="scientific">Paenibacillus selenitireducens</name>
    <dbReference type="NCBI Taxonomy" id="1324314"/>
    <lineage>
        <taxon>Bacteria</taxon>
        <taxon>Bacillati</taxon>
        <taxon>Bacillota</taxon>
        <taxon>Bacilli</taxon>
        <taxon>Bacillales</taxon>
        <taxon>Paenibacillaceae</taxon>
        <taxon>Paenibacillus</taxon>
    </lineage>
</organism>
<name>A0A1T2XFC7_9BACL</name>
<dbReference type="PANTHER" id="PTHR37816">
    <property type="entry name" value="YALI0E33011P"/>
    <property type="match status" value="1"/>
</dbReference>
<dbReference type="RefSeq" id="WP_078499111.1">
    <property type="nucleotide sequence ID" value="NZ_MSZX01000004.1"/>
</dbReference>
<proteinExistence type="predicted"/>
<dbReference type="InterPro" id="IPR027417">
    <property type="entry name" value="P-loop_NTPase"/>
</dbReference>
<dbReference type="PANTHER" id="PTHR37816:SF2">
    <property type="entry name" value="DNA TOPOLOGY MODULATION PROTEIN FLAR-RELATED PROTEIN"/>
    <property type="match status" value="1"/>
</dbReference>
<accession>A0A1T2XFC7</accession>
<evidence type="ECO:0008006" key="3">
    <source>
        <dbReference type="Google" id="ProtNLM"/>
    </source>
</evidence>
<dbReference type="EMBL" id="MSZX01000004">
    <property type="protein sequence ID" value="OPA78607.1"/>
    <property type="molecule type" value="Genomic_DNA"/>
</dbReference>
<sequence length="171" mass="20753">MRIRLIGACRSGKSYIAKELSREYGVPYYELDNCVWDRSVENRKFPVDARDTMLHDIIHTESWIVEGVHYKWGQESFAKVDWIFVIQSNTYVRDYRVFRRFVRTRLGLEEWNYKQSWKNLYQMLFVWNKGYDKDSMKDIMEMTACYADKRIVVKSNQEIMRFVQNQKEVIS</sequence>
<protein>
    <recommendedName>
        <fullName evidence="3">DNA topology modulation protein FlaR</fullName>
    </recommendedName>
</protein>
<comment type="caution">
    <text evidence="1">The sequence shown here is derived from an EMBL/GenBank/DDBJ whole genome shotgun (WGS) entry which is preliminary data.</text>
</comment>
<dbReference type="AlphaFoldDB" id="A0A1T2XFC7"/>
<dbReference type="Gene3D" id="3.40.50.300">
    <property type="entry name" value="P-loop containing nucleotide triphosphate hydrolases"/>
    <property type="match status" value="1"/>
</dbReference>
<evidence type="ECO:0000313" key="1">
    <source>
        <dbReference type="EMBL" id="OPA78607.1"/>
    </source>
</evidence>
<gene>
    <name evidence="1" type="ORF">BVG16_12135</name>
</gene>
<dbReference type="Proteomes" id="UP000190188">
    <property type="component" value="Unassembled WGS sequence"/>
</dbReference>
<keyword evidence="2" id="KW-1185">Reference proteome</keyword>
<dbReference type="InterPro" id="IPR052922">
    <property type="entry name" value="Cytidylate_Kinase-2"/>
</dbReference>